<proteinExistence type="predicted"/>
<keyword evidence="1" id="KW-0808">Transferase</keyword>
<dbReference type="PANTHER" id="PTHR10434">
    <property type="entry name" value="1-ACYL-SN-GLYCEROL-3-PHOSPHATE ACYLTRANSFERASE"/>
    <property type="match status" value="1"/>
</dbReference>
<dbReference type="PANTHER" id="PTHR10434:SF11">
    <property type="entry name" value="1-ACYL-SN-GLYCEROL-3-PHOSPHATE ACYLTRANSFERASE"/>
    <property type="match status" value="1"/>
</dbReference>
<evidence type="ECO:0000313" key="5">
    <source>
        <dbReference type="Proteomes" id="UP000179184"/>
    </source>
</evidence>
<evidence type="ECO:0000313" key="4">
    <source>
        <dbReference type="EMBL" id="OGD31071.1"/>
    </source>
</evidence>
<dbReference type="SUPFAM" id="SSF69593">
    <property type="entry name" value="Glycerol-3-phosphate (1)-acyltransferase"/>
    <property type="match status" value="1"/>
</dbReference>
<dbReference type="EMBL" id="MEYN01000005">
    <property type="protein sequence ID" value="OGD31071.1"/>
    <property type="molecule type" value="Genomic_DNA"/>
</dbReference>
<reference evidence="4 5" key="1">
    <citation type="journal article" date="2016" name="Nat. Commun.">
        <title>Thousands of microbial genomes shed light on interconnected biogeochemical processes in an aquifer system.</title>
        <authorList>
            <person name="Anantharaman K."/>
            <person name="Brown C.T."/>
            <person name="Hug L.A."/>
            <person name="Sharon I."/>
            <person name="Castelle C.J."/>
            <person name="Probst A.J."/>
            <person name="Thomas B.C."/>
            <person name="Singh A."/>
            <person name="Wilkins M.J."/>
            <person name="Karaoz U."/>
            <person name="Brodie E.L."/>
            <person name="Williams K.H."/>
            <person name="Hubbard S.S."/>
            <person name="Banfield J.F."/>
        </authorList>
    </citation>
    <scope>NUCLEOTIDE SEQUENCE [LARGE SCALE GENOMIC DNA]</scope>
</reference>
<feature type="domain" description="Phospholipid/glycerol acyltransferase" evidence="3">
    <location>
        <begin position="60"/>
        <end position="184"/>
    </location>
</feature>
<gene>
    <name evidence="4" type="ORF">A2W60_01980</name>
</gene>
<dbReference type="GO" id="GO:0006654">
    <property type="term" value="P:phosphatidic acid biosynthetic process"/>
    <property type="evidence" value="ECO:0007669"/>
    <property type="project" value="TreeGrafter"/>
</dbReference>
<evidence type="ECO:0000256" key="2">
    <source>
        <dbReference type="ARBA" id="ARBA00023315"/>
    </source>
</evidence>
<dbReference type="GO" id="GO:0003841">
    <property type="term" value="F:1-acylglycerol-3-phosphate O-acyltransferase activity"/>
    <property type="evidence" value="ECO:0007669"/>
    <property type="project" value="TreeGrafter"/>
</dbReference>
<evidence type="ECO:0000259" key="3">
    <source>
        <dbReference type="SMART" id="SM00563"/>
    </source>
</evidence>
<sequence length="275" mass="31071">MLSGTVCFCLTLAILGISRVKGGPAFAQKTFTIIWFWWAKRLLKLKVQGLSVFETTQKPVLLVSNHEGTLDAFLINMAVPAKFKLVRTLGADWLFKNKGLKFFLKSLGAVQICPTDPRFSDSIKERRAKLANLIACGKQGQTILMFPQGRIMPEEKFGDCRKGAAEMILAIPELTVIPIAVQGTRNLVFQTNPDSQKLRLNLKNLWNFCGERARGVTITFGRPLDYRYLADKNQRNKHVDEETLRIVLTNEIKYKLIELTKDGQYALFRMTAKSG</sequence>
<dbReference type="AlphaFoldDB" id="A0A1F5BKF8"/>
<dbReference type="Proteomes" id="UP000179184">
    <property type="component" value="Unassembled WGS sequence"/>
</dbReference>
<dbReference type="CDD" id="cd07989">
    <property type="entry name" value="LPLAT_AGPAT-like"/>
    <property type="match status" value="1"/>
</dbReference>
<comment type="caution">
    <text evidence="4">The sequence shown here is derived from an EMBL/GenBank/DDBJ whole genome shotgun (WGS) entry which is preliminary data.</text>
</comment>
<protein>
    <recommendedName>
        <fullName evidence="3">Phospholipid/glycerol acyltransferase domain-containing protein</fullName>
    </recommendedName>
</protein>
<dbReference type="InterPro" id="IPR002123">
    <property type="entry name" value="Plipid/glycerol_acylTrfase"/>
</dbReference>
<accession>A0A1F5BKF8</accession>
<name>A0A1F5BKF8_9BACT</name>
<organism evidence="4 5">
    <name type="scientific">Candidatus Azambacteria bacterium RIFCSPHIGHO2_02_46_12</name>
    <dbReference type="NCBI Taxonomy" id="1797295"/>
    <lineage>
        <taxon>Bacteria</taxon>
        <taxon>Candidatus Azamiibacteriota</taxon>
    </lineage>
</organism>
<evidence type="ECO:0000256" key="1">
    <source>
        <dbReference type="ARBA" id="ARBA00022679"/>
    </source>
</evidence>
<keyword evidence="2" id="KW-0012">Acyltransferase</keyword>
<dbReference type="Pfam" id="PF01553">
    <property type="entry name" value="Acyltransferase"/>
    <property type="match status" value="1"/>
</dbReference>
<dbReference type="SMART" id="SM00563">
    <property type="entry name" value="PlsC"/>
    <property type="match status" value="1"/>
</dbReference>